<dbReference type="KEGG" id="gom:D7316_01361"/>
<dbReference type="EMBL" id="CP033972">
    <property type="protein sequence ID" value="AZG44771.1"/>
    <property type="molecule type" value="Genomic_DNA"/>
</dbReference>
<evidence type="ECO:0000313" key="3">
    <source>
        <dbReference type="EMBL" id="AZG44771.1"/>
    </source>
</evidence>
<feature type="transmembrane region" description="Helical" evidence="2">
    <location>
        <begin position="174"/>
        <end position="195"/>
    </location>
</feature>
<proteinExistence type="predicted"/>
<keyword evidence="4" id="KW-1185">Reference proteome</keyword>
<name>A0A3G8JI48_9ACTN</name>
<sequence length="264" mass="27805">MIDSFHRRPGSFAAAQTTSVSRRSDTPVVVRSARASGIGDHGGVNADVAASGRPVRFLSATVEKQCWGFMIGSALFALGSAPGFVDWAGSSVANVSFFVGAWFFTGAALVQFALAGAATTATADGKREFRAEWLSAATQFAGTLLFNVSTAAALHADTVVAERRRVWTPDAAGSVAFLVSGILAVVVFTQAVRFWAPRHREWWATQINLLGCIAFGVSAVGAYVDSAGTTENTAMAVAGTFVGAICFFASAALSLPRWDRVRRR</sequence>
<keyword evidence="2" id="KW-1133">Transmembrane helix</keyword>
<evidence type="ECO:0008006" key="5">
    <source>
        <dbReference type="Google" id="ProtNLM"/>
    </source>
</evidence>
<reference evidence="3 4" key="1">
    <citation type="submission" date="2018-11" db="EMBL/GenBank/DDBJ databases">
        <title>Gordonia insulae sp. nov., isolated from an island soil.</title>
        <authorList>
            <person name="Kim Y.S."/>
            <person name="Kim S.B."/>
        </authorList>
    </citation>
    <scope>NUCLEOTIDE SEQUENCE [LARGE SCALE GENOMIC DNA]</scope>
    <source>
        <strain evidence="3 4">MMS17-SY073</strain>
    </source>
</reference>
<feature type="transmembrane region" description="Helical" evidence="2">
    <location>
        <begin position="66"/>
        <end position="85"/>
    </location>
</feature>
<accession>A0A3G8JI48</accession>
<evidence type="ECO:0000256" key="1">
    <source>
        <dbReference type="SAM" id="MobiDB-lite"/>
    </source>
</evidence>
<dbReference type="Proteomes" id="UP000271469">
    <property type="component" value="Chromosome"/>
</dbReference>
<feature type="transmembrane region" description="Helical" evidence="2">
    <location>
        <begin position="97"/>
        <end position="121"/>
    </location>
</feature>
<feature type="region of interest" description="Disordered" evidence="1">
    <location>
        <begin position="1"/>
        <end position="27"/>
    </location>
</feature>
<organism evidence="3 4">
    <name type="scientific">Gordonia insulae</name>
    <dbReference type="NCBI Taxonomy" id="2420509"/>
    <lineage>
        <taxon>Bacteria</taxon>
        <taxon>Bacillati</taxon>
        <taxon>Actinomycetota</taxon>
        <taxon>Actinomycetes</taxon>
        <taxon>Mycobacteriales</taxon>
        <taxon>Gordoniaceae</taxon>
        <taxon>Gordonia</taxon>
    </lineage>
</organism>
<feature type="transmembrane region" description="Helical" evidence="2">
    <location>
        <begin position="133"/>
        <end position="154"/>
    </location>
</feature>
<keyword evidence="2" id="KW-0812">Transmembrane</keyword>
<evidence type="ECO:0000256" key="2">
    <source>
        <dbReference type="SAM" id="Phobius"/>
    </source>
</evidence>
<keyword evidence="2" id="KW-0472">Membrane</keyword>
<gene>
    <name evidence="3" type="ORF">D7316_01361</name>
</gene>
<feature type="transmembrane region" description="Helical" evidence="2">
    <location>
        <begin position="207"/>
        <end position="224"/>
    </location>
</feature>
<feature type="transmembrane region" description="Helical" evidence="2">
    <location>
        <begin position="236"/>
        <end position="255"/>
    </location>
</feature>
<dbReference type="RefSeq" id="WP_331852562.1">
    <property type="nucleotide sequence ID" value="NZ_CP033972.1"/>
</dbReference>
<evidence type="ECO:0000313" key="4">
    <source>
        <dbReference type="Proteomes" id="UP000271469"/>
    </source>
</evidence>
<dbReference type="AlphaFoldDB" id="A0A3G8JI48"/>
<protein>
    <recommendedName>
        <fullName evidence="5">YrhK domain-containing protein</fullName>
    </recommendedName>
</protein>